<dbReference type="AlphaFoldDB" id="F5RDH3"/>
<organism evidence="4 5">
    <name type="scientific">Methyloversatilis universalis (strain ATCC BAA-1314 / DSM 25237 / JCM 13912 / CCUG 52030 / FAM5)</name>
    <dbReference type="NCBI Taxonomy" id="1000565"/>
    <lineage>
        <taxon>Bacteria</taxon>
        <taxon>Pseudomonadati</taxon>
        <taxon>Pseudomonadota</taxon>
        <taxon>Betaproteobacteria</taxon>
        <taxon>Nitrosomonadales</taxon>
        <taxon>Sterolibacteriaceae</taxon>
        <taxon>Methyloversatilis</taxon>
    </lineage>
</organism>
<dbReference type="PANTHER" id="PTHR43877">
    <property type="entry name" value="AMINOALKYLPHOSPHONATE N-ACETYLTRANSFERASE-RELATED-RELATED"/>
    <property type="match status" value="1"/>
</dbReference>
<dbReference type="InterPro" id="IPR000182">
    <property type="entry name" value="GNAT_dom"/>
</dbReference>
<evidence type="ECO:0000259" key="3">
    <source>
        <dbReference type="PROSITE" id="PS51186"/>
    </source>
</evidence>
<sequence length="148" mass="15640">MQIDTATPADIPALCGLLSVLFSQEAEFSPDISAQARGLAMIVGDPRVGAVLLARQGDEVTGMVNLLYTVSTALGQRVLLLEDMVVAPSARGGGVGSALLQAAIAFAREQGCPRITLLTDTVNVDAQRFYARHGFVASPMKPMRWLAI</sequence>
<evidence type="ECO:0000256" key="2">
    <source>
        <dbReference type="ARBA" id="ARBA00023315"/>
    </source>
</evidence>
<dbReference type="EMBL" id="AFHG01000052">
    <property type="protein sequence ID" value="EGK70954.1"/>
    <property type="molecule type" value="Genomic_DNA"/>
</dbReference>
<dbReference type="SUPFAM" id="SSF55729">
    <property type="entry name" value="Acyl-CoA N-acyltransferases (Nat)"/>
    <property type="match status" value="1"/>
</dbReference>
<dbReference type="OrthoDB" id="9789603at2"/>
<dbReference type="CDD" id="cd04301">
    <property type="entry name" value="NAT_SF"/>
    <property type="match status" value="1"/>
</dbReference>
<accession>F5RDH3</accession>
<dbReference type="Pfam" id="PF00583">
    <property type="entry name" value="Acetyltransf_1"/>
    <property type="match status" value="1"/>
</dbReference>
<comment type="caution">
    <text evidence="4">The sequence shown here is derived from an EMBL/GenBank/DDBJ whole genome shotgun (WGS) entry which is preliminary data.</text>
</comment>
<dbReference type="GO" id="GO:0016747">
    <property type="term" value="F:acyltransferase activity, transferring groups other than amino-acyl groups"/>
    <property type="evidence" value="ECO:0007669"/>
    <property type="project" value="InterPro"/>
</dbReference>
<evidence type="ECO:0000313" key="5">
    <source>
        <dbReference type="Proteomes" id="UP000005019"/>
    </source>
</evidence>
<evidence type="ECO:0000256" key="1">
    <source>
        <dbReference type="ARBA" id="ARBA00022679"/>
    </source>
</evidence>
<dbReference type="STRING" id="1000565.METUNv1_02340"/>
<dbReference type="PROSITE" id="PS51186">
    <property type="entry name" value="GNAT"/>
    <property type="match status" value="1"/>
</dbReference>
<keyword evidence="5" id="KW-1185">Reference proteome</keyword>
<dbReference type="InterPro" id="IPR050832">
    <property type="entry name" value="Bact_Acetyltransf"/>
</dbReference>
<feature type="domain" description="N-acetyltransferase" evidence="3">
    <location>
        <begin position="1"/>
        <end position="148"/>
    </location>
</feature>
<keyword evidence="2" id="KW-0012">Acyltransferase</keyword>
<gene>
    <name evidence="4" type="ORF">METUNv1_02340</name>
</gene>
<reference evidence="4 5" key="1">
    <citation type="journal article" date="2011" name="J. Bacteriol.">
        <title>Genome sequence of Methyloversatilis universalis FAM5T, a methylotrophic representative of the order Rhodocyclales.</title>
        <authorList>
            <person name="Kittichotirat W."/>
            <person name="Good N.M."/>
            <person name="Hall R."/>
            <person name="Bringel F."/>
            <person name="Lajus A."/>
            <person name="Medigue C."/>
            <person name="Smalley N.E."/>
            <person name="Beck D."/>
            <person name="Bumgarner R."/>
            <person name="Vuilleumier S."/>
            <person name="Kalyuzhnaya M.G."/>
        </authorList>
    </citation>
    <scope>NUCLEOTIDE SEQUENCE [LARGE SCALE GENOMIC DNA]</scope>
    <source>
        <strain evidence="5">ATCC BAA-1314 / JCM 13912 / FAM5</strain>
    </source>
</reference>
<dbReference type="RefSeq" id="WP_008061859.1">
    <property type="nucleotide sequence ID" value="NZ_AFHG01000052.1"/>
</dbReference>
<proteinExistence type="predicted"/>
<keyword evidence="1 4" id="KW-0808">Transferase</keyword>
<dbReference type="Proteomes" id="UP000005019">
    <property type="component" value="Unassembled WGS sequence"/>
</dbReference>
<dbReference type="PANTHER" id="PTHR43877:SF2">
    <property type="entry name" value="AMINOALKYLPHOSPHONATE N-ACETYLTRANSFERASE-RELATED"/>
    <property type="match status" value="1"/>
</dbReference>
<name>F5RDH3_METUF</name>
<dbReference type="InterPro" id="IPR016181">
    <property type="entry name" value="Acyl_CoA_acyltransferase"/>
</dbReference>
<dbReference type="Gene3D" id="3.40.630.30">
    <property type="match status" value="1"/>
</dbReference>
<dbReference type="eggNOG" id="COG0456">
    <property type="taxonomic scope" value="Bacteria"/>
</dbReference>
<evidence type="ECO:0000313" key="4">
    <source>
        <dbReference type="EMBL" id="EGK70954.1"/>
    </source>
</evidence>
<protein>
    <submittedName>
        <fullName evidence="4">GCN5-related N-acetyltransferase</fullName>
    </submittedName>
</protein>